<reference evidence="3 4" key="1">
    <citation type="submission" date="2024-05" db="EMBL/GenBank/DDBJ databases">
        <title>Haplotype-resolved chromosome-level genome assembly of Huyou (Citrus changshanensis).</title>
        <authorList>
            <person name="Miao C."/>
            <person name="Chen W."/>
            <person name="Wu Y."/>
            <person name="Wang L."/>
            <person name="Zhao S."/>
            <person name="Grierson D."/>
            <person name="Xu C."/>
            <person name="Chen K."/>
        </authorList>
    </citation>
    <scope>NUCLEOTIDE SEQUENCE [LARGE SCALE GENOMIC DNA]</scope>
    <source>
        <strain evidence="3">01-14</strain>
        <tissue evidence="3">Leaf</tissue>
    </source>
</reference>
<accession>A0AAP0QE16</accession>
<evidence type="ECO:0000256" key="1">
    <source>
        <dbReference type="SAM" id="Coils"/>
    </source>
</evidence>
<evidence type="ECO:0000313" key="3">
    <source>
        <dbReference type="EMBL" id="KAK9188072.1"/>
    </source>
</evidence>
<keyword evidence="4" id="KW-1185">Reference proteome</keyword>
<name>A0AAP0QE16_9ROSI</name>
<proteinExistence type="predicted"/>
<feature type="compositionally biased region" description="Basic residues" evidence="2">
    <location>
        <begin position="193"/>
        <end position="204"/>
    </location>
</feature>
<feature type="coiled-coil region" evidence="1">
    <location>
        <begin position="212"/>
        <end position="239"/>
    </location>
</feature>
<dbReference type="PANTHER" id="PTHR36892">
    <property type="entry name" value="OS01G0201800 PROTEIN"/>
    <property type="match status" value="1"/>
</dbReference>
<keyword evidence="1" id="KW-0175">Coiled coil</keyword>
<dbReference type="Proteomes" id="UP001428341">
    <property type="component" value="Unassembled WGS sequence"/>
</dbReference>
<organism evidence="3 4">
    <name type="scientific">Citrus x changshan-huyou</name>
    <dbReference type="NCBI Taxonomy" id="2935761"/>
    <lineage>
        <taxon>Eukaryota</taxon>
        <taxon>Viridiplantae</taxon>
        <taxon>Streptophyta</taxon>
        <taxon>Embryophyta</taxon>
        <taxon>Tracheophyta</taxon>
        <taxon>Spermatophyta</taxon>
        <taxon>Magnoliopsida</taxon>
        <taxon>eudicotyledons</taxon>
        <taxon>Gunneridae</taxon>
        <taxon>Pentapetalae</taxon>
        <taxon>rosids</taxon>
        <taxon>malvids</taxon>
        <taxon>Sapindales</taxon>
        <taxon>Rutaceae</taxon>
        <taxon>Aurantioideae</taxon>
        <taxon>Citrus</taxon>
    </lineage>
</organism>
<evidence type="ECO:0000313" key="4">
    <source>
        <dbReference type="Proteomes" id="UP001428341"/>
    </source>
</evidence>
<evidence type="ECO:0000256" key="2">
    <source>
        <dbReference type="SAM" id="MobiDB-lite"/>
    </source>
</evidence>
<dbReference type="AlphaFoldDB" id="A0AAP0QE16"/>
<feature type="region of interest" description="Disordered" evidence="2">
    <location>
        <begin position="182"/>
        <end position="204"/>
    </location>
</feature>
<comment type="caution">
    <text evidence="3">The sequence shown here is derived from an EMBL/GenBank/DDBJ whole genome shotgun (WGS) entry which is preliminary data.</text>
</comment>
<sequence length="1274" mass="141377">MAVVFEGFSIREYAAKKRSVDIAKCWPFGGDSDSISDEKKREVIEPLLPPITVTKFRWWSHELELLKSKEDENEESSSAVEEIPQDITRNYDDDDDAEKLETVCPVFRKFAGGTVNVVNAHVDSCLAEASREERRKQLTLAVKGKSRPPKKRSIVEIFAVSQQIQKVDGDADDDENLDAVDGQEDEMNSKSEAKKKKKKKKKKKVKKVKVVNKLIIKNKNNKKDKLKKMNKENTNKLKQQTPVKFIRQLDDSSCNKGFAKDILDSVTIHGMKRHPKCLSNKKKHKVVQTSKLMTKHYEKIRGILKKHKNDVPGQNATICSQQSASQVTPCSIQHSDRRVRFSGKDDILGPRMESVSSFEKSICNLYLDACASSSQKHQLMGSEKELATVNEMYGDVGSITIENGTGLQRVIGKDFFPNGHDRVDIPNFLRPDIASQEKLKHLSENSISLSQVSVHDDNLHMFDRGNQITSHRPPYAGFPRLISTLNEISNPCINSHFGGTVARASNPSDNFVDYFENHSHGIAEMTSTENMRGFLQPSSSGFTLNGSANVRLPSASENMTGYASQRCSHLPTLGSLYPFPEWKQRTASFSQNFMNDECFGLPLNSQGELIQASSNDKGSFNLIKKTSVGTGLSSCLPVDSFDLQKCKGACSRMNERHFVEKALSGEQPNLFCGEKYVKENYNLYIPARLGVSGPEVTAKDGVNCLNSGSGSNHPICRLDSDRHMMNFFNGFGQCDQLQNQERNRLIPSKQNSDFMSLNTTQLTMRLMGKDVAISGSSKETQGNLDGKVWTDKGIIADHCSLGTAPDNLSVKRHFQEDCCLNPASGKSIQPSEIQSSEASNAPMTVPGSRPFHPYVNCKTNDVIQNPILPSNGNHSPKSHRVAYLPTFPSLFSRETNFHEPFIHGSEILGVSSHLASVSTPHINQHLHWSPPNPKYKQNHPRGTKSAFNFPFLHPDCSEPVQQSWFRSSTERLLPWLHATPQVKTPLVPCQTFGDIDGRYPPHSTEMNLLATPSVHRPNVVCPSHAIISQSHMQSSVGPASVVHPSSVPAFSDIRPTSSIDMSYGNRNMVIDRMQSKGCGIIGLDHCQKMKKRHASKENDRTKPTKKLNLGIPEDLSVVTELTREDYQRNNQFCARASQCNSNGDRAGSSLCGPLEKQEDASATARLARHNLNQENGQFELYSDSAEASAVGCVSNDSQSIGVRASAGIDSSNLDGMGRSGPVKLSAGAKHIFKPSQNIDLDDSRLVHLTIPFAAMPDSNIFLESQKKTTKIYRF</sequence>
<dbReference type="EMBL" id="JBCGBO010000007">
    <property type="protein sequence ID" value="KAK9188072.1"/>
    <property type="molecule type" value="Genomic_DNA"/>
</dbReference>
<dbReference type="PANTHER" id="PTHR36892:SF1">
    <property type="entry name" value="OS05G0518200 PROTEIN"/>
    <property type="match status" value="1"/>
</dbReference>
<feature type="region of interest" description="Disordered" evidence="2">
    <location>
        <begin position="70"/>
        <end position="94"/>
    </location>
</feature>
<gene>
    <name evidence="3" type="ORF">WN944_019471</name>
</gene>
<protein>
    <submittedName>
        <fullName evidence="3">Uncharacterized protein</fullName>
    </submittedName>
</protein>